<dbReference type="InterPro" id="IPR026950">
    <property type="entry name" value="Caps_assemb_Wzi"/>
</dbReference>
<gene>
    <name evidence="1" type="ORF">LQ318_01890</name>
</gene>
<dbReference type="RefSeq" id="WP_265787027.1">
    <property type="nucleotide sequence ID" value="NZ_BAABRS010000001.1"/>
</dbReference>
<dbReference type="Pfam" id="PF14052">
    <property type="entry name" value="Caps_assemb_Wzi"/>
    <property type="match status" value="1"/>
</dbReference>
<proteinExistence type="predicted"/>
<sequence>MDQCSYQIYGIILSFFLILFLADVCQAQQEKVEYGLETSAYLGLSEALPFWLYANTDGRVDASSSNFINRFYSTYSVSNSSEELHFRSGFNMNGRISQQTALFFTQLFGELRYKGVALKGGRYYDPIGLNDRELSMGSMMVSRNATPVPKIRLGTAGFAHIPGTRERLELDVMMSHGWFTDDRHIDGPYLHQKYFYLKYNHPRFDLTAGAIHNVMWGGTHPRFGELPSSFSDFLRVVSGKAAIGNNAPANDTANVIGNSVGAYDFKAGINFTHFRLKVYRLFYLEDKVALRFRSPWDGIWGAGIEFDDQEGIVTELLWEHMNTKRQNSWIGDPPGRSGYYHNGVYRSGWSYEGRVLGNPLLLIGPNEHFEGRGEISNNMIVAHHIGLQGKPSNRLSYKAFFTYSRNYGTVIMQGEEPPYTPLEELRIDQYSVLLSGSYKLIPEHRISAIAAVAADIGELYSENRWGMQVGLKLDFGN</sequence>
<evidence type="ECO:0000313" key="2">
    <source>
        <dbReference type="Proteomes" id="UP001207337"/>
    </source>
</evidence>
<dbReference type="Gene3D" id="2.40.160.130">
    <property type="entry name" value="Capsule assembly protein Wzi"/>
    <property type="match status" value="1"/>
</dbReference>
<evidence type="ECO:0000313" key="1">
    <source>
        <dbReference type="EMBL" id="MCW9711642.1"/>
    </source>
</evidence>
<dbReference type="InterPro" id="IPR038636">
    <property type="entry name" value="Wzi_sf"/>
</dbReference>
<keyword evidence="2" id="KW-1185">Reference proteome</keyword>
<dbReference type="Proteomes" id="UP001207337">
    <property type="component" value="Unassembled WGS sequence"/>
</dbReference>
<protein>
    <submittedName>
        <fullName evidence="1">Capsule assembly Wzi family protein</fullName>
    </submittedName>
</protein>
<dbReference type="EMBL" id="JAJNDC010000001">
    <property type="protein sequence ID" value="MCW9711642.1"/>
    <property type="molecule type" value="Genomic_DNA"/>
</dbReference>
<organism evidence="1 2">
    <name type="scientific">Fodinibius salicampi</name>
    <dbReference type="NCBI Taxonomy" id="1920655"/>
    <lineage>
        <taxon>Bacteria</taxon>
        <taxon>Pseudomonadati</taxon>
        <taxon>Balneolota</taxon>
        <taxon>Balneolia</taxon>
        <taxon>Balneolales</taxon>
        <taxon>Balneolaceae</taxon>
        <taxon>Fodinibius</taxon>
    </lineage>
</organism>
<reference evidence="1 2" key="1">
    <citation type="submission" date="2021-11" db="EMBL/GenBank/DDBJ databases">
        <title>Aliifidinibius sp. nov., a new bacterium isolated from saline soil.</title>
        <authorList>
            <person name="Galisteo C."/>
            <person name="De La Haba R."/>
            <person name="Sanchez-Porro C."/>
            <person name="Ventosa A."/>
        </authorList>
    </citation>
    <scope>NUCLEOTIDE SEQUENCE [LARGE SCALE GENOMIC DNA]</scope>
    <source>
        <strain evidence="1 2">KACC 190600</strain>
    </source>
</reference>
<name>A0ABT3PUV9_9BACT</name>
<accession>A0ABT3PUV9</accession>
<comment type="caution">
    <text evidence="1">The sequence shown here is derived from an EMBL/GenBank/DDBJ whole genome shotgun (WGS) entry which is preliminary data.</text>
</comment>